<dbReference type="Pfam" id="PF13279">
    <property type="entry name" value="4HBT_2"/>
    <property type="match status" value="1"/>
</dbReference>
<dbReference type="CDD" id="cd00586">
    <property type="entry name" value="4HBT"/>
    <property type="match status" value="1"/>
</dbReference>
<keyword evidence="3" id="KW-0812">Transmembrane</keyword>
<dbReference type="InterPro" id="IPR029069">
    <property type="entry name" value="HotDog_dom_sf"/>
</dbReference>
<name>A0A4U0X2I3_9PEZI</name>
<reference evidence="4 5" key="1">
    <citation type="submission" date="2017-03" db="EMBL/GenBank/DDBJ databases">
        <title>Genomes of endolithic fungi from Antarctica.</title>
        <authorList>
            <person name="Coleine C."/>
            <person name="Masonjones S."/>
            <person name="Stajich J.E."/>
        </authorList>
    </citation>
    <scope>NUCLEOTIDE SEQUENCE [LARGE SCALE GENOMIC DNA]</scope>
    <source>
        <strain evidence="4 5">CCFEE 5187</strain>
    </source>
</reference>
<proteinExistence type="inferred from homology"/>
<dbReference type="SUPFAM" id="SSF54637">
    <property type="entry name" value="Thioesterase/thiol ester dehydrase-isomerase"/>
    <property type="match status" value="1"/>
</dbReference>
<evidence type="ECO:0000256" key="1">
    <source>
        <dbReference type="ARBA" id="ARBA00038476"/>
    </source>
</evidence>
<organism evidence="4 5">
    <name type="scientific">Cryomyces minteri</name>
    <dbReference type="NCBI Taxonomy" id="331657"/>
    <lineage>
        <taxon>Eukaryota</taxon>
        <taxon>Fungi</taxon>
        <taxon>Dikarya</taxon>
        <taxon>Ascomycota</taxon>
        <taxon>Pezizomycotina</taxon>
        <taxon>Dothideomycetes</taxon>
        <taxon>Dothideomycetes incertae sedis</taxon>
        <taxon>Cryomyces</taxon>
    </lineage>
</organism>
<dbReference type="EMBL" id="NAJN01000639">
    <property type="protein sequence ID" value="TKA70494.1"/>
    <property type="molecule type" value="Genomic_DNA"/>
</dbReference>
<feature type="transmembrane region" description="Helical" evidence="3">
    <location>
        <begin position="44"/>
        <end position="65"/>
    </location>
</feature>
<dbReference type="OrthoDB" id="265761at2759"/>
<keyword evidence="3" id="KW-1133">Transmembrane helix</keyword>
<sequence>MSALQRLPVIATTLATAAAILALPNLPAVRSLLARHIGLSAPGNIWRIIAVVLALLNLKVLPFVWHIRIVRGILKQLYFQKQVLPPRSLFEPLITSTHTSLGECDYNLHKRNSTYFSDLDISRAQLVSCLIKRGLERLNKGDTSGLEGAASQVPKAQGKGKAGESYIIALGGVSCTFKREIKPFQRYEIWTRVLCWDRKWLYLVSHIVRKNAVKPTRYTLQPWRRNSSKSSTQTEEDVQRERERMKGAILASSIAKYVVKKGRLTIPPELVLLRSELLPPRSAPSEPTPPPSGTDTPITGPLSSPEEALATLTANADGAETPRDGRPADGDWMWDAMEKERLRGLKLAEMFGALDGLHDEFTGGMDGALGEYADLLW</sequence>
<evidence type="ECO:0000313" key="5">
    <source>
        <dbReference type="Proteomes" id="UP000308768"/>
    </source>
</evidence>
<feature type="region of interest" description="Disordered" evidence="2">
    <location>
        <begin position="224"/>
        <end position="243"/>
    </location>
</feature>
<evidence type="ECO:0000256" key="2">
    <source>
        <dbReference type="SAM" id="MobiDB-lite"/>
    </source>
</evidence>
<comment type="similarity">
    <text evidence="1">Belongs to the lcsJ thioesterase family.</text>
</comment>
<dbReference type="Proteomes" id="UP000308768">
    <property type="component" value="Unassembled WGS sequence"/>
</dbReference>
<dbReference type="AlphaFoldDB" id="A0A4U0X2I3"/>
<keyword evidence="5" id="KW-1185">Reference proteome</keyword>
<comment type="caution">
    <text evidence="4">The sequence shown here is derived from an EMBL/GenBank/DDBJ whole genome shotgun (WGS) entry which is preliminary data.</text>
</comment>
<dbReference type="InterPro" id="IPR051490">
    <property type="entry name" value="THEM6_lcsJ_thioesterase"/>
</dbReference>
<feature type="region of interest" description="Disordered" evidence="2">
    <location>
        <begin position="279"/>
        <end position="304"/>
    </location>
</feature>
<keyword evidence="3" id="KW-0472">Membrane</keyword>
<evidence type="ECO:0000313" key="4">
    <source>
        <dbReference type="EMBL" id="TKA70494.1"/>
    </source>
</evidence>
<evidence type="ECO:0008006" key="6">
    <source>
        <dbReference type="Google" id="ProtNLM"/>
    </source>
</evidence>
<dbReference type="PANTHER" id="PTHR12475:SF4">
    <property type="entry name" value="PROTEIN THEM6"/>
    <property type="match status" value="1"/>
</dbReference>
<evidence type="ECO:0000256" key="3">
    <source>
        <dbReference type="SAM" id="Phobius"/>
    </source>
</evidence>
<gene>
    <name evidence="4" type="ORF">B0A49_03830</name>
</gene>
<dbReference type="PANTHER" id="PTHR12475">
    <property type="match status" value="1"/>
</dbReference>
<protein>
    <recommendedName>
        <fullName evidence="6">Thioesterase atnL</fullName>
    </recommendedName>
</protein>
<feature type="compositionally biased region" description="Polar residues" evidence="2">
    <location>
        <begin position="224"/>
        <end position="233"/>
    </location>
</feature>
<accession>A0A4U0X2I3</accession>